<proteinExistence type="predicted"/>
<protein>
    <submittedName>
        <fullName evidence="1">Uncharacterized protein</fullName>
    </submittedName>
</protein>
<dbReference type="RefSeq" id="WP_117443945.1">
    <property type="nucleotide sequence ID" value="NZ_JAJFEN010000006.1"/>
</dbReference>
<organism evidence="1 2">
    <name type="scientific">Clostridium innocuum</name>
    <dbReference type="NCBI Taxonomy" id="1522"/>
    <lineage>
        <taxon>Bacteria</taxon>
        <taxon>Bacillati</taxon>
        <taxon>Bacillota</taxon>
        <taxon>Clostridia</taxon>
        <taxon>Eubacteriales</taxon>
        <taxon>Clostridiaceae</taxon>
        <taxon>Clostridium</taxon>
    </lineage>
</organism>
<evidence type="ECO:0000313" key="2">
    <source>
        <dbReference type="Proteomes" id="UP000260025"/>
    </source>
</evidence>
<sequence length="120" mass="13857">MESFEEWLDFVLGMPLPDDIAAVNFNLYEQEGNIWSIEFAGTEGFDPQDADWACEEVFVTREAPFSWEEEADWEQILTEMSERLQIYLENGRYAEKLKAYAGVGIGFVDGDINILYHKDS</sequence>
<evidence type="ECO:0000313" key="1">
    <source>
        <dbReference type="EMBL" id="RGC13887.1"/>
    </source>
</evidence>
<dbReference type="Proteomes" id="UP000260025">
    <property type="component" value="Unassembled WGS sequence"/>
</dbReference>
<gene>
    <name evidence="1" type="ORF">DXA38_15440</name>
</gene>
<dbReference type="OrthoDB" id="8913322at2"/>
<comment type="caution">
    <text evidence="1">The sequence shown here is derived from an EMBL/GenBank/DDBJ whole genome shotgun (WGS) entry which is preliminary data.</text>
</comment>
<accession>A0A3E2VSY1</accession>
<reference evidence="1 2" key="1">
    <citation type="submission" date="2018-08" db="EMBL/GenBank/DDBJ databases">
        <title>A genome reference for cultivated species of the human gut microbiota.</title>
        <authorList>
            <person name="Zou Y."/>
            <person name="Xue W."/>
            <person name="Luo G."/>
        </authorList>
    </citation>
    <scope>NUCLEOTIDE SEQUENCE [LARGE SCALE GENOMIC DNA]</scope>
    <source>
        <strain evidence="1 2">OF01-2LB</strain>
    </source>
</reference>
<name>A0A3E2VSY1_CLOIN</name>
<dbReference type="EMBL" id="QVEV01000026">
    <property type="protein sequence ID" value="RGC13887.1"/>
    <property type="molecule type" value="Genomic_DNA"/>
</dbReference>
<dbReference type="AlphaFoldDB" id="A0A3E2VSY1"/>